<feature type="coiled-coil region" evidence="3">
    <location>
        <begin position="146"/>
        <end position="180"/>
    </location>
</feature>
<evidence type="ECO:0000256" key="1">
    <source>
        <dbReference type="ARBA" id="ARBA00004196"/>
    </source>
</evidence>
<dbReference type="PANTHER" id="PTHR32347">
    <property type="entry name" value="EFFLUX SYSTEM COMPONENT YKNX-RELATED"/>
    <property type="match status" value="1"/>
</dbReference>
<feature type="region of interest" description="Disordered" evidence="4">
    <location>
        <begin position="120"/>
        <end position="139"/>
    </location>
</feature>
<dbReference type="Gene3D" id="2.40.30.170">
    <property type="match status" value="1"/>
</dbReference>
<sequence>MKKKIWIGLAITVPIILFSTIGVIQSSSNQVMEVKTAQPQIERVKQEIMVPGEIDLAKVEHIPFKSAEDYKLLVEEGEEVAEDAPLIEYSSEDLDFEKEQLALQIEAGYLRINQIGKREDHSHEEQKKLEKEIGRDKARDHYRAERDQLEFEKRTANLDLRQLLNQKEQLEKRTETLVVKSPLAGVVMKVTEGSEGTLTIGSRDRFIATGNLSEYDSLEIEKGQEVEISSDAILDQRWTGVVTDIDFFPSQNELEATGIKYPFTVSVEEDETTVLRPGYQVILNIMTDEREALTVPISAVQQHEDTTYVYIVEEGVANRREVELGLISDGNYEIRSGLDESVEVVVEIPAGLRDGSEVVVID</sequence>
<keyword evidence="2 3" id="KW-0175">Coiled coil</keyword>
<dbReference type="Pfam" id="PF25989">
    <property type="entry name" value="YknX_C"/>
    <property type="match status" value="1"/>
</dbReference>
<evidence type="ECO:0000259" key="5">
    <source>
        <dbReference type="Pfam" id="PF25982"/>
    </source>
</evidence>
<dbReference type="PANTHER" id="PTHR32347:SF14">
    <property type="entry name" value="EFFLUX SYSTEM COMPONENT YKNX-RELATED"/>
    <property type="match status" value="1"/>
</dbReference>
<organism evidence="9 10">
    <name type="scientific">Halalkalibacter akibai (strain ATCC 43226 / DSM 21942 / CIP 109018 / JCM 9157 / 1139)</name>
    <name type="common">Bacillus akibai</name>
    <dbReference type="NCBI Taxonomy" id="1236973"/>
    <lineage>
        <taxon>Bacteria</taxon>
        <taxon>Bacillati</taxon>
        <taxon>Bacillota</taxon>
        <taxon>Bacilli</taxon>
        <taxon>Bacillales</taxon>
        <taxon>Bacillaceae</taxon>
        <taxon>Halalkalibacter</taxon>
    </lineage>
</organism>
<reference evidence="9 10" key="1">
    <citation type="journal article" date="2014" name="Genome Announc.">
        <title>Draft Genome Sequences of Three Alkaliphilic Bacillus Strains, Bacillus wakoensis JCM 9140T, Bacillus akibai JCM 9157T, and Bacillus hemicellulosilyticus JCM 9152T.</title>
        <authorList>
            <person name="Yuki M."/>
            <person name="Oshima K."/>
            <person name="Suda W."/>
            <person name="Oshida Y."/>
            <person name="Kitamura K."/>
            <person name="Iida T."/>
            <person name="Hattori M."/>
            <person name="Ohkuma M."/>
        </authorList>
    </citation>
    <scope>NUCLEOTIDE SEQUENCE [LARGE SCALE GENOMIC DNA]</scope>
    <source>
        <strain evidence="9 10">JCM 9157</strain>
    </source>
</reference>
<feature type="domain" description="YknX-like alpha-helical hairpin" evidence="5">
    <location>
        <begin position="92"/>
        <end position="175"/>
    </location>
</feature>
<evidence type="ECO:0000256" key="2">
    <source>
        <dbReference type="ARBA" id="ARBA00023054"/>
    </source>
</evidence>
<evidence type="ECO:0000259" key="6">
    <source>
        <dbReference type="Pfam" id="PF25984"/>
    </source>
</evidence>
<dbReference type="AlphaFoldDB" id="W4QSF0"/>
<feature type="domain" description="YknX-like beta-barrel" evidence="8">
    <location>
        <begin position="207"/>
        <end position="285"/>
    </location>
</feature>
<evidence type="ECO:0000256" key="4">
    <source>
        <dbReference type="SAM" id="MobiDB-lite"/>
    </source>
</evidence>
<dbReference type="InterPro" id="IPR058638">
    <property type="entry name" value="HH_YknX-like"/>
</dbReference>
<dbReference type="InterPro" id="IPR058636">
    <property type="entry name" value="Beta-barrel_YknX"/>
</dbReference>
<dbReference type="eggNOG" id="COG0845">
    <property type="taxonomic scope" value="Bacteria"/>
</dbReference>
<evidence type="ECO:0000259" key="8">
    <source>
        <dbReference type="Pfam" id="PF25990"/>
    </source>
</evidence>
<dbReference type="Gene3D" id="2.40.420.20">
    <property type="match status" value="1"/>
</dbReference>
<protein>
    <submittedName>
        <fullName evidence="9">Periplasmic component of efflux system</fullName>
    </submittedName>
</protein>
<dbReference type="Pfam" id="PF25990">
    <property type="entry name" value="Beta-barrel_YknX"/>
    <property type="match status" value="1"/>
</dbReference>
<evidence type="ECO:0000259" key="7">
    <source>
        <dbReference type="Pfam" id="PF25989"/>
    </source>
</evidence>
<evidence type="ECO:0000256" key="3">
    <source>
        <dbReference type="SAM" id="Coils"/>
    </source>
</evidence>
<name>W4QSF0_HALA3</name>
<dbReference type="Pfam" id="PF25984">
    <property type="entry name" value="BSH_YknX"/>
    <property type="match status" value="1"/>
</dbReference>
<proteinExistence type="predicted"/>
<keyword evidence="10" id="KW-1185">Reference proteome</keyword>
<dbReference type="Proteomes" id="UP000018896">
    <property type="component" value="Unassembled WGS sequence"/>
</dbReference>
<dbReference type="Pfam" id="PF25982">
    <property type="entry name" value="HH_YknX"/>
    <property type="match status" value="1"/>
</dbReference>
<comment type="caution">
    <text evidence="9">The sequence shown here is derived from an EMBL/GenBank/DDBJ whole genome shotgun (WGS) entry which is preliminary data.</text>
</comment>
<feature type="domain" description="YknX-like barrel-sandwich hybrid" evidence="6">
    <location>
        <begin position="68"/>
        <end position="194"/>
    </location>
</feature>
<dbReference type="EMBL" id="BAUV01000013">
    <property type="protein sequence ID" value="GAE35040.1"/>
    <property type="molecule type" value="Genomic_DNA"/>
</dbReference>
<dbReference type="InterPro" id="IPR050465">
    <property type="entry name" value="UPF0194_transport"/>
</dbReference>
<evidence type="ECO:0000313" key="10">
    <source>
        <dbReference type="Proteomes" id="UP000018896"/>
    </source>
</evidence>
<feature type="domain" description="YknX-like C-terminal permuted SH3-like" evidence="7">
    <location>
        <begin position="292"/>
        <end position="360"/>
    </location>
</feature>
<dbReference type="OrthoDB" id="85226at2"/>
<gene>
    <name evidence="9" type="ORF">JCM9157_2133</name>
</gene>
<dbReference type="RefSeq" id="WP_035664233.1">
    <property type="nucleotide sequence ID" value="NZ_BAUV01000013.1"/>
</dbReference>
<dbReference type="InterPro" id="IPR058639">
    <property type="entry name" value="BSH_YknX-like"/>
</dbReference>
<dbReference type="InterPro" id="IPR058637">
    <property type="entry name" value="YknX-like_C"/>
</dbReference>
<comment type="subcellular location">
    <subcellularLocation>
        <location evidence="1">Cell envelope</location>
    </subcellularLocation>
</comment>
<dbReference type="GO" id="GO:0030313">
    <property type="term" value="C:cell envelope"/>
    <property type="evidence" value="ECO:0007669"/>
    <property type="project" value="UniProtKB-SubCell"/>
</dbReference>
<dbReference type="STRING" id="1236973.JCM9157_2133"/>
<accession>W4QSF0</accession>
<evidence type="ECO:0000313" key="9">
    <source>
        <dbReference type="EMBL" id="GAE35040.1"/>
    </source>
</evidence>